<evidence type="ECO:0000313" key="1">
    <source>
        <dbReference type="EMBL" id="SDS89720.1"/>
    </source>
</evidence>
<accession>A0A1H1VZ50</accession>
<dbReference type="GO" id="GO:0006355">
    <property type="term" value="P:regulation of DNA-templated transcription"/>
    <property type="evidence" value="ECO:0007669"/>
    <property type="project" value="InterPro"/>
</dbReference>
<dbReference type="InterPro" id="IPR051797">
    <property type="entry name" value="TrmB-like"/>
</dbReference>
<organism evidence="1 2">
    <name type="scientific">Microlunatus soli</name>
    <dbReference type="NCBI Taxonomy" id="630515"/>
    <lineage>
        <taxon>Bacteria</taxon>
        <taxon>Bacillati</taxon>
        <taxon>Actinomycetota</taxon>
        <taxon>Actinomycetes</taxon>
        <taxon>Propionibacteriales</taxon>
        <taxon>Propionibacteriaceae</taxon>
        <taxon>Microlunatus</taxon>
    </lineage>
</organism>
<dbReference type="EMBL" id="LT629772">
    <property type="protein sequence ID" value="SDS89720.1"/>
    <property type="molecule type" value="Genomic_DNA"/>
</dbReference>
<evidence type="ECO:0000313" key="2">
    <source>
        <dbReference type="Proteomes" id="UP000199103"/>
    </source>
</evidence>
<dbReference type="Gene3D" id="1.10.10.10">
    <property type="entry name" value="Winged helix-like DNA-binding domain superfamily/Winged helix DNA-binding domain"/>
    <property type="match status" value="2"/>
</dbReference>
<dbReference type="InterPro" id="IPR036388">
    <property type="entry name" value="WH-like_DNA-bd_sf"/>
</dbReference>
<reference evidence="1 2" key="1">
    <citation type="submission" date="2016-10" db="EMBL/GenBank/DDBJ databases">
        <authorList>
            <person name="de Groot N.N."/>
        </authorList>
    </citation>
    <scope>NUCLEOTIDE SEQUENCE [LARGE SCALE GENOMIC DNA]</scope>
    <source>
        <strain evidence="1 2">DSM 21800</strain>
    </source>
</reference>
<dbReference type="InterPro" id="IPR016032">
    <property type="entry name" value="Sig_transdc_resp-reg_C-effctor"/>
</dbReference>
<proteinExistence type="predicted"/>
<evidence type="ECO:0008006" key="3">
    <source>
        <dbReference type="Google" id="ProtNLM"/>
    </source>
</evidence>
<keyword evidence="2" id="KW-1185">Reference proteome</keyword>
<dbReference type="STRING" id="630515.SAMN04489812_3407"/>
<protein>
    <recommendedName>
        <fullName evidence="3">Regulatory protein, luxR family</fullName>
    </recommendedName>
</protein>
<sequence>MLEIFGIDEESEKVYARLLALGSAPIEKVAEEADASPEVVEGRIATLQSAGLCVRDVTGWWQVVPLPEALRALRAKRTAELDALVASADATQTRLLAMSDVGSGNLRALVGGEALRTALRDFAHNARFEICGFDKPPYEITRPPTKEWLEEHSPEYQALLRGVGIRSVYHPGFDRNRLTEMSTFHDAGERARTGDVPMKLMIADASVALTQAPASYAPDQERRAILVQHPIMVEALQSLFEAIWHRSLPIDTTSGGLSSDPRRDLLISLLMGGATDVAIANQLGVTERSVRRWIANLMEDLDVQTRLQLGAALARSEALRNDSTSLAGLDAD</sequence>
<dbReference type="Proteomes" id="UP000199103">
    <property type="component" value="Chromosome I"/>
</dbReference>
<dbReference type="PANTHER" id="PTHR34293:SF1">
    <property type="entry name" value="HTH-TYPE TRANSCRIPTIONAL REGULATOR TRMBL2"/>
    <property type="match status" value="1"/>
</dbReference>
<dbReference type="RefSeq" id="WP_091526705.1">
    <property type="nucleotide sequence ID" value="NZ_LT629772.1"/>
</dbReference>
<dbReference type="AlphaFoldDB" id="A0A1H1VZ50"/>
<gene>
    <name evidence="1" type="ORF">SAMN04489812_3407</name>
</gene>
<dbReference type="GO" id="GO:0003677">
    <property type="term" value="F:DNA binding"/>
    <property type="evidence" value="ECO:0007669"/>
    <property type="project" value="InterPro"/>
</dbReference>
<name>A0A1H1VZ50_9ACTN</name>
<dbReference type="OrthoDB" id="3728246at2"/>
<dbReference type="SUPFAM" id="SSF46894">
    <property type="entry name" value="C-terminal effector domain of the bipartite response regulators"/>
    <property type="match status" value="1"/>
</dbReference>
<dbReference type="PANTHER" id="PTHR34293">
    <property type="entry name" value="HTH-TYPE TRANSCRIPTIONAL REGULATOR TRMBL2"/>
    <property type="match status" value="1"/>
</dbReference>